<keyword evidence="1 4" id="KW-0378">Hydrolase</keyword>
<protein>
    <submittedName>
        <fullName evidence="4">Nucleoside hydrolase</fullName>
    </submittedName>
</protein>
<dbReference type="EMBL" id="JBHTIM010000001">
    <property type="protein sequence ID" value="MFD0779860.1"/>
    <property type="molecule type" value="Genomic_DNA"/>
</dbReference>
<feature type="domain" description="Inosine/uridine-preferring nucleoside hydrolase" evidence="3">
    <location>
        <begin position="6"/>
        <end position="308"/>
    </location>
</feature>
<dbReference type="RefSeq" id="WP_378751357.1">
    <property type="nucleotide sequence ID" value="NZ_JBHSSV010000005.1"/>
</dbReference>
<evidence type="ECO:0000313" key="5">
    <source>
        <dbReference type="Proteomes" id="UP001597042"/>
    </source>
</evidence>
<keyword evidence="2" id="KW-0326">Glycosidase</keyword>
<dbReference type="Proteomes" id="UP001597042">
    <property type="component" value="Unassembled WGS sequence"/>
</dbReference>
<evidence type="ECO:0000256" key="1">
    <source>
        <dbReference type="ARBA" id="ARBA00022801"/>
    </source>
</evidence>
<dbReference type="InterPro" id="IPR023186">
    <property type="entry name" value="IUNH"/>
</dbReference>
<dbReference type="GO" id="GO:0016787">
    <property type="term" value="F:hydrolase activity"/>
    <property type="evidence" value="ECO:0007669"/>
    <property type="project" value="UniProtKB-KW"/>
</dbReference>
<dbReference type="PANTHER" id="PTHR12304:SF4">
    <property type="entry name" value="URIDINE NUCLEOSIDASE"/>
    <property type="match status" value="1"/>
</dbReference>
<evidence type="ECO:0000256" key="2">
    <source>
        <dbReference type="ARBA" id="ARBA00023295"/>
    </source>
</evidence>
<dbReference type="Gene3D" id="3.90.245.10">
    <property type="entry name" value="Ribonucleoside hydrolase-like"/>
    <property type="match status" value="1"/>
</dbReference>
<sequence>MTPRKLILDVDTGTDDAVAIMMAALHPGLELLACTTVNGNIEVEYCTNNTLRVLDYIGRSDIPVFEGAKEAIVRKDLPIPRKDRMSEADSHGLELPIPHPTSKKQDRHAVEYLIETYRSATEPITLVPVGPLTNLALAVKLDPGFVDRVPELVIMGGGHEISNTTSSAEFNIWVDPEAADVVFQAGFERITLVPLEATHEALVSLDHARQLRELGTPAGEASARFIERRIDAYDMGQPMEIPQSAPVHDALCVAYLLDPSVIELRDYHVAIETVGRHTLGRTVIDTHFRGKQAPNARVAVGSDPEKFVQMLLAAFAAEH</sequence>
<gene>
    <name evidence="4" type="ORF">ACFQZV_00930</name>
</gene>
<dbReference type="SUPFAM" id="SSF53590">
    <property type="entry name" value="Nucleoside hydrolase"/>
    <property type="match status" value="1"/>
</dbReference>
<comment type="caution">
    <text evidence="4">The sequence shown here is derived from an EMBL/GenBank/DDBJ whole genome shotgun (WGS) entry which is preliminary data.</text>
</comment>
<name>A0ABW2ZML9_9MICO</name>
<evidence type="ECO:0000259" key="3">
    <source>
        <dbReference type="Pfam" id="PF01156"/>
    </source>
</evidence>
<dbReference type="InterPro" id="IPR036452">
    <property type="entry name" value="Ribo_hydro-like"/>
</dbReference>
<dbReference type="PROSITE" id="PS01247">
    <property type="entry name" value="IUNH"/>
    <property type="match status" value="1"/>
</dbReference>
<dbReference type="PANTHER" id="PTHR12304">
    <property type="entry name" value="INOSINE-URIDINE PREFERRING NUCLEOSIDE HYDROLASE"/>
    <property type="match status" value="1"/>
</dbReference>
<organism evidence="4 5">
    <name type="scientific">Microbacterium koreense</name>
    <dbReference type="NCBI Taxonomy" id="323761"/>
    <lineage>
        <taxon>Bacteria</taxon>
        <taxon>Bacillati</taxon>
        <taxon>Actinomycetota</taxon>
        <taxon>Actinomycetes</taxon>
        <taxon>Micrococcales</taxon>
        <taxon>Microbacteriaceae</taxon>
        <taxon>Microbacterium</taxon>
    </lineage>
</organism>
<accession>A0ABW2ZML9</accession>
<proteinExistence type="predicted"/>
<keyword evidence="5" id="KW-1185">Reference proteome</keyword>
<evidence type="ECO:0000313" key="4">
    <source>
        <dbReference type="EMBL" id="MFD0779860.1"/>
    </source>
</evidence>
<dbReference type="Pfam" id="PF01156">
    <property type="entry name" value="IU_nuc_hydro"/>
    <property type="match status" value="1"/>
</dbReference>
<dbReference type="InterPro" id="IPR001910">
    <property type="entry name" value="Inosine/uridine_hydrolase_dom"/>
</dbReference>
<dbReference type="InterPro" id="IPR015910">
    <property type="entry name" value="I/U_nuclsd_hydro_CS"/>
</dbReference>
<reference evidence="5" key="1">
    <citation type="journal article" date="2019" name="Int. J. Syst. Evol. Microbiol.">
        <title>The Global Catalogue of Microorganisms (GCM) 10K type strain sequencing project: providing services to taxonomists for standard genome sequencing and annotation.</title>
        <authorList>
            <consortium name="The Broad Institute Genomics Platform"/>
            <consortium name="The Broad Institute Genome Sequencing Center for Infectious Disease"/>
            <person name="Wu L."/>
            <person name="Ma J."/>
        </authorList>
    </citation>
    <scope>NUCLEOTIDE SEQUENCE [LARGE SCALE GENOMIC DNA]</scope>
    <source>
        <strain evidence="5">CCUG 50754</strain>
    </source>
</reference>